<sequence>MVKFEVEDPIFRKEELLWMEAQLAAGGKTCSSFPTPDRDDETWENEFPDSRRNDLGPEEMGRGNMITITGERQQELYRRADQLHRYHPVRFSPVMHQGPPVAWTEQTVIRKIAKSWVEMSIQKFDISFIDNLFLAKIKEPVEQVVCFGLGRLVPLLQSGDKLYDDDPDIHMQSWDNTAVVAYLATHLRKVWGRRPRVVCQDLQYTNACREALAAYKIEAIDCFGATTFTMINEKSIVVVFGEPAAPVREIVADLARPLAMWWRPRWTHEQVDDPEHDPETWNPDSKRSLQMLDEWYGKDIRYKTRIDTKFIGRHVWCFRGKGPRKPEDEEESEGWYDEEGNFFYEGPKDDEEDEDEDSDSDKWDLFSDYSSDDN</sequence>
<proteinExistence type="predicted"/>
<dbReference type="AlphaFoldDB" id="A0A9P9WFZ9"/>
<dbReference type="EMBL" id="JAFIMR010000029">
    <property type="protein sequence ID" value="KAI1861506.1"/>
    <property type="molecule type" value="Genomic_DNA"/>
</dbReference>
<name>A0A9P9WFZ9_9PEZI</name>
<feature type="compositionally biased region" description="Acidic residues" evidence="1">
    <location>
        <begin position="328"/>
        <end position="340"/>
    </location>
</feature>
<reference evidence="2" key="1">
    <citation type="submission" date="2021-03" db="EMBL/GenBank/DDBJ databases">
        <title>Revisited historic fungal species revealed as producer of novel bioactive compounds through whole genome sequencing and comparative genomics.</title>
        <authorList>
            <person name="Vignolle G.A."/>
            <person name="Hochenegger N."/>
            <person name="Mach R.L."/>
            <person name="Mach-Aigner A.R."/>
            <person name="Javad Rahimi M."/>
            <person name="Salim K.A."/>
            <person name="Chan C.M."/>
            <person name="Lim L.B.L."/>
            <person name="Cai F."/>
            <person name="Druzhinina I.S."/>
            <person name="U'Ren J.M."/>
            <person name="Derntl C."/>
        </authorList>
    </citation>
    <scope>NUCLEOTIDE SEQUENCE</scope>
    <source>
        <strain evidence="2">TUCIM 5799</strain>
    </source>
</reference>
<protein>
    <recommendedName>
        <fullName evidence="4">SRR1-like domain-containing protein</fullName>
    </recommendedName>
</protein>
<evidence type="ECO:0000313" key="2">
    <source>
        <dbReference type="EMBL" id="KAI1861506.1"/>
    </source>
</evidence>
<evidence type="ECO:0008006" key="4">
    <source>
        <dbReference type="Google" id="ProtNLM"/>
    </source>
</evidence>
<keyword evidence="3" id="KW-1185">Reference proteome</keyword>
<feature type="compositionally biased region" description="Acidic residues" evidence="1">
    <location>
        <begin position="348"/>
        <end position="359"/>
    </location>
</feature>
<evidence type="ECO:0000256" key="1">
    <source>
        <dbReference type="SAM" id="MobiDB-lite"/>
    </source>
</evidence>
<accession>A0A9P9WFZ9</accession>
<comment type="caution">
    <text evidence="2">The sequence shown here is derived from an EMBL/GenBank/DDBJ whole genome shotgun (WGS) entry which is preliminary data.</text>
</comment>
<feature type="compositionally biased region" description="Acidic residues" evidence="1">
    <location>
        <begin position="38"/>
        <end position="47"/>
    </location>
</feature>
<dbReference type="Proteomes" id="UP000829685">
    <property type="component" value="Unassembled WGS sequence"/>
</dbReference>
<evidence type="ECO:0000313" key="3">
    <source>
        <dbReference type="Proteomes" id="UP000829685"/>
    </source>
</evidence>
<feature type="region of interest" description="Disordered" evidence="1">
    <location>
        <begin position="322"/>
        <end position="374"/>
    </location>
</feature>
<feature type="compositionally biased region" description="Basic and acidic residues" evidence="1">
    <location>
        <begin position="48"/>
        <end position="61"/>
    </location>
</feature>
<feature type="region of interest" description="Disordered" evidence="1">
    <location>
        <begin position="28"/>
        <end position="61"/>
    </location>
</feature>
<gene>
    <name evidence="2" type="ORF">JX265_009473</name>
</gene>
<organism evidence="2 3">
    <name type="scientific">Neoarthrinium moseri</name>
    <dbReference type="NCBI Taxonomy" id="1658444"/>
    <lineage>
        <taxon>Eukaryota</taxon>
        <taxon>Fungi</taxon>
        <taxon>Dikarya</taxon>
        <taxon>Ascomycota</taxon>
        <taxon>Pezizomycotina</taxon>
        <taxon>Sordariomycetes</taxon>
        <taxon>Xylariomycetidae</taxon>
        <taxon>Amphisphaeriales</taxon>
        <taxon>Apiosporaceae</taxon>
        <taxon>Neoarthrinium</taxon>
    </lineage>
</organism>